<feature type="domain" description="Nudix hydrolase" evidence="1">
    <location>
        <begin position="9"/>
        <end position="149"/>
    </location>
</feature>
<gene>
    <name evidence="2" type="ORF">EZJ43_15985</name>
</gene>
<dbReference type="SUPFAM" id="SSF46785">
    <property type="entry name" value="Winged helix' DNA-binding domain"/>
    <property type="match status" value="1"/>
</dbReference>
<dbReference type="InterPro" id="IPR036390">
    <property type="entry name" value="WH_DNA-bd_sf"/>
</dbReference>
<dbReference type="PANTHER" id="PTHR43736">
    <property type="entry name" value="ADP-RIBOSE PYROPHOSPHATASE"/>
    <property type="match status" value="1"/>
</dbReference>
<evidence type="ECO:0000313" key="2">
    <source>
        <dbReference type="EMBL" id="TDG34942.1"/>
    </source>
</evidence>
<dbReference type="OrthoDB" id="9786141at2"/>
<dbReference type="Gene3D" id="3.90.79.10">
    <property type="entry name" value="Nucleoside Triphosphate Pyrophosphohydrolase"/>
    <property type="match status" value="1"/>
</dbReference>
<reference evidence="2 3" key="1">
    <citation type="submission" date="2019-02" db="EMBL/GenBank/DDBJ databases">
        <title>Pedobacter sp. nov., a novel speices isolated from soil of pinguins habitat in Antarcitica.</title>
        <authorList>
            <person name="He R.-H."/>
        </authorList>
    </citation>
    <scope>NUCLEOTIDE SEQUENCE [LARGE SCALE GENOMIC DNA]</scope>
    <source>
        <strain evidence="2 3">E01020</strain>
    </source>
</reference>
<dbReference type="InterPro" id="IPR000086">
    <property type="entry name" value="NUDIX_hydrolase_dom"/>
</dbReference>
<sequence length="233" mass="27075">MVKYSTEKPILVAVDCIVFGYDGEDVKLLLIKRAIKPLKDQWSLMGGFIGHNEDLDDAAQRILLQLTGLKNVYLEQLHTFGKPDRDPVERTISVTYFSLIDINKYSKQINDIYHAEWFKLSETPTLIFDHGMMVKTAMEKIRYQAALHPILFELLPKKFTIPQLQNLYEQVYDMPIDNRNFIRKITASGLLIKQEEKDKSSSKRGAFYFKLDKHKHKAQFKSFLNFVGKRTPG</sequence>
<organism evidence="2 3">
    <name type="scientific">Pedobacter changchengzhani</name>
    <dbReference type="NCBI Taxonomy" id="2529274"/>
    <lineage>
        <taxon>Bacteria</taxon>
        <taxon>Pseudomonadati</taxon>
        <taxon>Bacteroidota</taxon>
        <taxon>Sphingobacteriia</taxon>
        <taxon>Sphingobacteriales</taxon>
        <taxon>Sphingobacteriaceae</taxon>
        <taxon>Pedobacter</taxon>
    </lineage>
</organism>
<dbReference type="InterPro" id="IPR054105">
    <property type="entry name" value="WHD_NrtR"/>
</dbReference>
<name>A0A4R5MHF0_9SPHI</name>
<comment type="caution">
    <text evidence="2">The sequence shown here is derived from an EMBL/GenBank/DDBJ whole genome shotgun (WGS) entry which is preliminary data.</text>
</comment>
<dbReference type="EMBL" id="SJCY01000015">
    <property type="protein sequence ID" value="TDG34942.1"/>
    <property type="molecule type" value="Genomic_DNA"/>
</dbReference>
<evidence type="ECO:0000259" key="1">
    <source>
        <dbReference type="PROSITE" id="PS51462"/>
    </source>
</evidence>
<dbReference type="PANTHER" id="PTHR43736:SF4">
    <property type="entry name" value="SLR1690 PROTEIN"/>
    <property type="match status" value="1"/>
</dbReference>
<protein>
    <submittedName>
        <fullName evidence="2">NUDIX domain-containing protein</fullName>
    </submittedName>
</protein>
<evidence type="ECO:0000313" key="3">
    <source>
        <dbReference type="Proteomes" id="UP000295668"/>
    </source>
</evidence>
<dbReference type="Proteomes" id="UP000295668">
    <property type="component" value="Unassembled WGS sequence"/>
</dbReference>
<dbReference type="RefSeq" id="WP_133263723.1">
    <property type="nucleotide sequence ID" value="NZ_SJCY01000015.1"/>
</dbReference>
<proteinExistence type="predicted"/>
<dbReference type="AlphaFoldDB" id="A0A4R5MHF0"/>
<dbReference type="SUPFAM" id="SSF55811">
    <property type="entry name" value="Nudix"/>
    <property type="match status" value="1"/>
</dbReference>
<dbReference type="Pfam" id="PF21906">
    <property type="entry name" value="WHD_NrtR"/>
    <property type="match status" value="1"/>
</dbReference>
<dbReference type="CDD" id="cd18873">
    <property type="entry name" value="NUDIX_NadM_like"/>
    <property type="match status" value="1"/>
</dbReference>
<dbReference type="PROSITE" id="PS51462">
    <property type="entry name" value="NUDIX"/>
    <property type="match status" value="1"/>
</dbReference>
<keyword evidence="3" id="KW-1185">Reference proteome</keyword>
<dbReference type="InterPro" id="IPR015797">
    <property type="entry name" value="NUDIX_hydrolase-like_dom_sf"/>
</dbReference>
<dbReference type="InterPro" id="IPR036388">
    <property type="entry name" value="WH-like_DNA-bd_sf"/>
</dbReference>
<dbReference type="Gene3D" id="1.10.10.10">
    <property type="entry name" value="Winged helix-like DNA-binding domain superfamily/Winged helix DNA-binding domain"/>
    <property type="match status" value="1"/>
</dbReference>
<accession>A0A4R5MHF0</accession>
<dbReference type="Pfam" id="PF00293">
    <property type="entry name" value="NUDIX"/>
    <property type="match status" value="1"/>
</dbReference>